<evidence type="ECO:0000313" key="4">
    <source>
        <dbReference type="Proteomes" id="UP000284543"/>
    </source>
</evidence>
<dbReference type="CDD" id="cd06533">
    <property type="entry name" value="Glyco_transf_WecG_TagA"/>
    <property type="match status" value="1"/>
</dbReference>
<name>A0A412YTD1_9FIRM</name>
<protein>
    <submittedName>
        <fullName evidence="3">Glycosyltransferase</fullName>
    </submittedName>
</protein>
<dbReference type="RefSeq" id="WP_118019751.1">
    <property type="nucleotide sequence ID" value="NZ_CAURXV010000003.1"/>
</dbReference>
<proteinExistence type="predicted"/>
<dbReference type="NCBIfam" id="TIGR00696">
    <property type="entry name" value="wecG_tagA_cpsF"/>
    <property type="match status" value="1"/>
</dbReference>
<dbReference type="PANTHER" id="PTHR34136:SF1">
    <property type="entry name" value="UDP-N-ACETYL-D-MANNOSAMINURONIC ACID TRANSFERASE"/>
    <property type="match status" value="1"/>
</dbReference>
<dbReference type="EMBL" id="QRZM01000028">
    <property type="protein sequence ID" value="RGV68714.1"/>
    <property type="molecule type" value="Genomic_DNA"/>
</dbReference>
<keyword evidence="1" id="KW-0328">Glycosyltransferase</keyword>
<dbReference type="Proteomes" id="UP000284543">
    <property type="component" value="Unassembled WGS sequence"/>
</dbReference>
<organism evidence="3 4">
    <name type="scientific">Enterocloster bolteae</name>
    <dbReference type="NCBI Taxonomy" id="208479"/>
    <lineage>
        <taxon>Bacteria</taxon>
        <taxon>Bacillati</taxon>
        <taxon>Bacillota</taxon>
        <taxon>Clostridia</taxon>
        <taxon>Lachnospirales</taxon>
        <taxon>Lachnospiraceae</taxon>
        <taxon>Enterocloster</taxon>
    </lineage>
</organism>
<dbReference type="InterPro" id="IPR004629">
    <property type="entry name" value="WecG_TagA_CpsF"/>
</dbReference>
<reference evidence="3 4" key="1">
    <citation type="submission" date="2018-08" db="EMBL/GenBank/DDBJ databases">
        <title>A genome reference for cultivated species of the human gut microbiota.</title>
        <authorList>
            <person name="Zou Y."/>
            <person name="Xue W."/>
            <person name="Luo G."/>
        </authorList>
    </citation>
    <scope>NUCLEOTIDE SEQUENCE [LARGE SCALE GENOMIC DNA]</scope>
    <source>
        <strain evidence="3 4">AF14-18</strain>
    </source>
</reference>
<keyword evidence="2 3" id="KW-0808">Transferase</keyword>
<dbReference type="GO" id="GO:0016758">
    <property type="term" value="F:hexosyltransferase activity"/>
    <property type="evidence" value="ECO:0007669"/>
    <property type="project" value="TreeGrafter"/>
</dbReference>
<dbReference type="Pfam" id="PF03808">
    <property type="entry name" value="Glyco_tran_WecG"/>
    <property type="match status" value="1"/>
</dbReference>
<comment type="caution">
    <text evidence="3">The sequence shown here is derived from an EMBL/GenBank/DDBJ whole genome shotgun (WGS) entry which is preliminary data.</text>
</comment>
<evidence type="ECO:0000313" key="3">
    <source>
        <dbReference type="EMBL" id="RGV68714.1"/>
    </source>
</evidence>
<sequence>MKTTELFGIQVANATMEEAAEYLGDLALEKKPCYVGGLNINQLLLINNNHNIRRIYEQAGMVFPDGQPILWMARNLKRPLVSKLSGPDLMVELCKIAAEKALRVYFLGGAQGSPEKASEILKRKFPKLIIAGTYSPPFGFEKDSLQMRNLIFTLYESKADILFVGLGSPKQDIFIADNMIKYNIPVSLSVGIGIDFIAGNVKRAPKWMRDCGLEWFHRMLQDPKRLVKRYLVDDLKVIGIYRRYKRGVKHEKSNG</sequence>
<evidence type="ECO:0000256" key="2">
    <source>
        <dbReference type="ARBA" id="ARBA00022679"/>
    </source>
</evidence>
<gene>
    <name evidence="3" type="ORF">DWW02_29030</name>
</gene>
<dbReference type="AlphaFoldDB" id="A0A412YTD1"/>
<dbReference type="PANTHER" id="PTHR34136">
    <property type="match status" value="1"/>
</dbReference>
<evidence type="ECO:0000256" key="1">
    <source>
        <dbReference type="ARBA" id="ARBA00022676"/>
    </source>
</evidence>
<accession>A0A412YTD1</accession>